<name>A0A2K1IR47_PHYPA</name>
<dbReference type="PANTHER" id="PTHR15503">
    <property type="entry name" value="LDOC1 RELATED"/>
    <property type="match status" value="1"/>
</dbReference>
<feature type="domain" description="CCHC-type" evidence="3">
    <location>
        <begin position="322"/>
        <end position="337"/>
    </location>
</feature>
<keyword evidence="1" id="KW-0862">Zinc</keyword>
<evidence type="ECO:0000313" key="5">
    <source>
        <dbReference type="EnsemblPlants" id="PAC:32916837.CDS.1"/>
    </source>
</evidence>
<dbReference type="Gramene" id="Pp3c21_8105V3.1">
    <property type="protein sequence ID" value="PAC:32916837.CDS.1"/>
    <property type="gene ID" value="Pp3c21_8105"/>
</dbReference>
<reference evidence="4 6" key="1">
    <citation type="journal article" date="2008" name="Science">
        <title>The Physcomitrella genome reveals evolutionary insights into the conquest of land by plants.</title>
        <authorList>
            <person name="Rensing S."/>
            <person name="Lang D."/>
            <person name="Zimmer A."/>
            <person name="Terry A."/>
            <person name="Salamov A."/>
            <person name="Shapiro H."/>
            <person name="Nishiyama T."/>
            <person name="Perroud P.-F."/>
            <person name="Lindquist E."/>
            <person name="Kamisugi Y."/>
            <person name="Tanahashi T."/>
            <person name="Sakakibara K."/>
            <person name="Fujita T."/>
            <person name="Oishi K."/>
            <person name="Shin-I T."/>
            <person name="Kuroki Y."/>
            <person name="Toyoda A."/>
            <person name="Suzuki Y."/>
            <person name="Hashimoto A."/>
            <person name="Yamaguchi K."/>
            <person name="Sugano A."/>
            <person name="Kohara Y."/>
            <person name="Fujiyama A."/>
            <person name="Anterola A."/>
            <person name="Aoki S."/>
            <person name="Ashton N."/>
            <person name="Barbazuk W.B."/>
            <person name="Barker E."/>
            <person name="Bennetzen J."/>
            <person name="Bezanilla M."/>
            <person name="Blankenship R."/>
            <person name="Cho S.H."/>
            <person name="Dutcher S."/>
            <person name="Estelle M."/>
            <person name="Fawcett J.A."/>
            <person name="Gundlach H."/>
            <person name="Hanada K."/>
            <person name="Heyl A."/>
            <person name="Hicks K.A."/>
            <person name="Hugh J."/>
            <person name="Lohr M."/>
            <person name="Mayer K."/>
            <person name="Melkozernov A."/>
            <person name="Murata T."/>
            <person name="Nelson D."/>
            <person name="Pils B."/>
            <person name="Prigge M."/>
            <person name="Reiss B."/>
            <person name="Renner T."/>
            <person name="Rombauts S."/>
            <person name="Rushton P."/>
            <person name="Sanderfoot A."/>
            <person name="Schween G."/>
            <person name="Shiu S.-H."/>
            <person name="Stueber K."/>
            <person name="Theodoulou F.L."/>
            <person name="Tu H."/>
            <person name="Van de Peer Y."/>
            <person name="Verrier P.J."/>
            <person name="Waters E."/>
            <person name="Wood A."/>
            <person name="Yang L."/>
            <person name="Cove D."/>
            <person name="Cuming A."/>
            <person name="Hasebe M."/>
            <person name="Lucas S."/>
            <person name="Mishler D.B."/>
            <person name="Reski R."/>
            <person name="Grigoriev I."/>
            <person name="Quatrano R.S."/>
            <person name="Boore J.L."/>
        </authorList>
    </citation>
    <scope>NUCLEOTIDE SEQUENCE [LARGE SCALE GENOMIC DNA]</scope>
    <source>
        <strain evidence="5 6">cv. Gransden 2004</strain>
    </source>
</reference>
<dbReference type="EMBL" id="ABEU02000021">
    <property type="protein sequence ID" value="PNR31749.1"/>
    <property type="molecule type" value="Genomic_DNA"/>
</dbReference>
<protein>
    <recommendedName>
        <fullName evidence="3">CCHC-type domain-containing protein</fullName>
    </recommendedName>
</protein>
<feature type="region of interest" description="Disordered" evidence="2">
    <location>
        <begin position="1"/>
        <end position="75"/>
    </location>
</feature>
<dbReference type="GO" id="GO:0008270">
    <property type="term" value="F:zinc ion binding"/>
    <property type="evidence" value="ECO:0007669"/>
    <property type="project" value="UniProtKB-KW"/>
</dbReference>
<dbReference type="PROSITE" id="PS50158">
    <property type="entry name" value="ZF_CCHC"/>
    <property type="match status" value="1"/>
</dbReference>
<dbReference type="EnsemblPlants" id="Pp3c21_8105V3.1">
    <property type="protein sequence ID" value="PAC:32916837.CDS.1"/>
    <property type="gene ID" value="Pp3c21_8105"/>
</dbReference>
<keyword evidence="1" id="KW-0479">Metal-binding</keyword>
<proteinExistence type="predicted"/>
<dbReference type="InParanoid" id="A0A2K1IR47"/>
<sequence>MECKEKKYAASVTEGESLSEAPFAHEVLQPDNRSGSAQSNPSSSSKVSRDEIPELSTSANEERFESQREEGSQIQEDNEQARFIVSLTNMLPKFIATIPPCFVGARDKRKLDTWLFKVEHYLDLIQVKTERLRINIATTLFDGFAADWWHNRTKHVKEGRVSPVLSWEQFVHIMEQTFVPAEARFTIQEKLAVLKQTGSVPSYIANFLSLAVHFENSSESEKVSRFIDGLKPTPAFYLSSKKPTNMLEAIKFAEKWAYTCAEEGEVSPWKRRKVETRSTSPSKADRQPPHATNINVEGNNHPTGFKRLTEAEMIQYRKRGLCFNCGGHGHTFFQCSQRFLKPKRLLQHSRRVSLIRGFHSTNFGLQAQVYYSSEL</sequence>
<dbReference type="AlphaFoldDB" id="A0A2K1IR47"/>
<evidence type="ECO:0000256" key="1">
    <source>
        <dbReference type="PROSITE-ProRule" id="PRU00047"/>
    </source>
</evidence>
<dbReference type="InterPro" id="IPR032567">
    <property type="entry name" value="RTL1-rel"/>
</dbReference>
<feature type="compositionally biased region" description="Basic and acidic residues" evidence="2">
    <location>
        <begin position="60"/>
        <end position="71"/>
    </location>
</feature>
<reference evidence="4 6" key="2">
    <citation type="journal article" date="2018" name="Plant J.">
        <title>The Physcomitrella patens chromosome-scale assembly reveals moss genome structure and evolution.</title>
        <authorList>
            <person name="Lang D."/>
            <person name="Ullrich K.K."/>
            <person name="Murat F."/>
            <person name="Fuchs J."/>
            <person name="Jenkins J."/>
            <person name="Haas F.B."/>
            <person name="Piednoel M."/>
            <person name="Gundlach H."/>
            <person name="Van Bel M."/>
            <person name="Meyberg R."/>
            <person name="Vives C."/>
            <person name="Morata J."/>
            <person name="Symeonidi A."/>
            <person name="Hiss M."/>
            <person name="Muchero W."/>
            <person name="Kamisugi Y."/>
            <person name="Saleh O."/>
            <person name="Blanc G."/>
            <person name="Decker E.L."/>
            <person name="van Gessel N."/>
            <person name="Grimwood J."/>
            <person name="Hayes R.D."/>
            <person name="Graham S.W."/>
            <person name="Gunter L.E."/>
            <person name="McDaniel S.F."/>
            <person name="Hoernstein S.N.W."/>
            <person name="Larsson A."/>
            <person name="Li F.W."/>
            <person name="Perroud P.F."/>
            <person name="Phillips J."/>
            <person name="Ranjan P."/>
            <person name="Rokshar D.S."/>
            <person name="Rothfels C.J."/>
            <person name="Schneider L."/>
            <person name="Shu S."/>
            <person name="Stevenson D.W."/>
            <person name="Thummler F."/>
            <person name="Tillich M."/>
            <person name="Villarreal Aguilar J.C."/>
            <person name="Widiez T."/>
            <person name="Wong G.K."/>
            <person name="Wymore A."/>
            <person name="Zhang Y."/>
            <person name="Zimmer A.D."/>
            <person name="Quatrano R.S."/>
            <person name="Mayer K.F.X."/>
            <person name="Goodstein D."/>
            <person name="Casacuberta J.M."/>
            <person name="Vandepoele K."/>
            <person name="Reski R."/>
            <person name="Cuming A.C."/>
            <person name="Tuskan G.A."/>
            <person name="Maumus F."/>
            <person name="Salse J."/>
            <person name="Schmutz J."/>
            <person name="Rensing S.A."/>
        </authorList>
    </citation>
    <scope>NUCLEOTIDE SEQUENCE [LARGE SCALE GENOMIC DNA]</scope>
    <source>
        <strain evidence="5 6">cv. Gransden 2004</strain>
    </source>
</reference>
<accession>A0A2K1IR47</accession>
<dbReference type="InterPro" id="IPR001878">
    <property type="entry name" value="Znf_CCHC"/>
</dbReference>
<evidence type="ECO:0000313" key="6">
    <source>
        <dbReference type="Proteomes" id="UP000006727"/>
    </source>
</evidence>
<dbReference type="Proteomes" id="UP000006727">
    <property type="component" value="Chromosome 21"/>
</dbReference>
<keyword evidence="1" id="KW-0863">Zinc-finger</keyword>
<feature type="compositionally biased region" description="Polar residues" evidence="2">
    <location>
        <begin position="290"/>
        <end position="301"/>
    </location>
</feature>
<dbReference type="Pfam" id="PF03732">
    <property type="entry name" value="Retrotrans_gag"/>
    <property type="match status" value="1"/>
</dbReference>
<evidence type="ECO:0000259" key="3">
    <source>
        <dbReference type="PROSITE" id="PS50158"/>
    </source>
</evidence>
<reference evidence="5" key="3">
    <citation type="submission" date="2020-12" db="UniProtKB">
        <authorList>
            <consortium name="EnsemblPlants"/>
        </authorList>
    </citation>
    <scope>IDENTIFICATION</scope>
</reference>
<evidence type="ECO:0000313" key="4">
    <source>
        <dbReference type="EMBL" id="PNR31749.1"/>
    </source>
</evidence>
<dbReference type="InterPro" id="IPR005162">
    <property type="entry name" value="Retrotrans_gag_dom"/>
</dbReference>
<keyword evidence="6" id="KW-1185">Reference proteome</keyword>
<dbReference type="GO" id="GO:0003676">
    <property type="term" value="F:nucleic acid binding"/>
    <property type="evidence" value="ECO:0007669"/>
    <property type="project" value="InterPro"/>
</dbReference>
<gene>
    <name evidence="4" type="ORF">PHYPA_025872</name>
</gene>
<feature type="region of interest" description="Disordered" evidence="2">
    <location>
        <begin position="269"/>
        <end position="301"/>
    </location>
</feature>
<organism evidence="4">
    <name type="scientific">Physcomitrium patens</name>
    <name type="common">Spreading-leaved earth moss</name>
    <name type="synonym">Physcomitrella patens</name>
    <dbReference type="NCBI Taxonomy" id="3218"/>
    <lineage>
        <taxon>Eukaryota</taxon>
        <taxon>Viridiplantae</taxon>
        <taxon>Streptophyta</taxon>
        <taxon>Embryophyta</taxon>
        <taxon>Bryophyta</taxon>
        <taxon>Bryophytina</taxon>
        <taxon>Bryopsida</taxon>
        <taxon>Funariidae</taxon>
        <taxon>Funariales</taxon>
        <taxon>Funariaceae</taxon>
        <taxon>Physcomitrium</taxon>
    </lineage>
</organism>
<feature type="compositionally biased region" description="Low complexity" evidence="2">
    <location>
        <begin position="34"/>
        <end position="46"/>
    </location>
</feature>
<evidence type="ECO:0000256" key="2">
    <source>
        <dbReference type="SAM" id="MobiDB-lite"/>
    </source>
</evidence>